<proteinExistence type="inferred from homology"/>
<dbReference type="Gene3D" id="3.40.50.2000">
    <property type="entry name" value="Glycogen Phosphorylase B"/>
    <property type="match status" value="1"/>
</dbReference>
<evidence type="ECO:0000256" key="3">
    <source>
        <dbReference type="ARBA" id="ARBA00017467"/>
    </source>
</evidence>
<evidence type="ECO:0000256" key="4">
    <source>
        <dbReference type="ARBA" id="ARBA00022692"/>
    </source>
</evidence>
<dbReference type="InterPro" id="IPR013969">
    <property type="entry name" value="Oligosacch_biosynth_Alg14"/>
</dbReference>
<evidence type="ECO:0000256" key="1">
    <source>
        <dbReference type="ARBA" id="ARBA00004389"/>
    </source>
</evidence>
<feature type="transmembrane region" description="Helical" evidence="8">
    <location>
        <begin position="137"/>
        <end position="156"/>
    </location>
</feature>
<evidence type="ECO:0000313" key="10">
    <source>
        <dbReference type="Proteomes" id="UP000218231"/>
    </source>
</evidence>
<evidence type="ECO:0000256" key="7">
    <source>
        <dbReference type="ARBA" id="ARBA00023136"/>
    </source>
</evidence>
<evidence type="ECO:0000313" key="9">
    <source>
        <dbReference type="EMBL" id="PAV82928.1"/>
    </source>
</evidence>
<gene>
    <name evidence="9" type="ORF">WR25_00955</name>
</gene>
<dbReference type="OrthoDB" id="17098at2759"/>
<comment type="subcellular location">
    <subcellularLocation>
        <location evidence="1">Endoplasmic reticulum membrane</location>
        <topology evidence="1">Single-pass membrane protein</topology>
    </subcellularLocation>
</comment>
<organism evidence="9 10">
    <name type="scientific">Diploscapter pachys</name>
    <dbReference type="NCBI Taxonomy" id="2018661"/>
    <lineage>
        <taxon>Eukaryota</taxon>
        <taxon>Metazoa</taxon>
        <taxon>Ecdysozoa</taxon>
        <taxon>Nematoda</taxon>
        <taxon>Chromadorea</taxon>
        <taxon>Rhabditida</taxon>
        <taxon>Rhabditina</taxon>
        <taxon>Rhabditomorpha</taxon>
        <taxon>Rhabditoidea</taxon>
        <taxon>Rhabditidae</taxon>
        <taxon>Diploscapter</taxon>
    </lineage>
</organism>
<name>A0A2A2L9X8_9BILA</name>
<accession>A0A2A2L9X8</accession>
<evidence type="ECO:0000256" key="8">
    <source>
        <dbReference type="SAM" id="Phobius"/>
    </source>
</evidence>
<feature type="transmembrane region" description="Helical" evidence="8">
    <location>
        <begin position="6"/>
        <end position="28"/>
    </location>
</feature>
<keyword evidence="4 8" id="KW-0812">Transmembrane</keyword>
<evidence type="ECO:0000256" key="5">
    <source>
        <dbReference type="ARBA" id="ARBA00022824"/>
    </source>
</evidence>
<reference evidence="9 10" key="1">
    <citation type="journal article" date="2017" name="Curr. Biol.">
        <title>Genome architecture and evolution of a unichromosomal asexual nematode.</title>
        <authorList>
            <person name="Fradin H."/>
            <person name="Zegar C."/>
            <person name="Gutwein M."/>
            <person name="Lucas J."/>
            <person name="Kovtun M."/>
            <person name="Corcoran D."/>
            <person name="Baugh L.R."/>
            <person name="Kiontke K."/>
            <person name="Gunsalus K."/>
            <person name="Fitch D.H."/>
            <person name="Piano F."/>
        </authorList>
    </citation>
    <scope>NUCLEOTIDE SEQUENCE [LARGE SCALE GENOMIC DNA]</scope>
    <source>
        <strain evidence="9">PF1309</strain>
    </source>
</reference>
<sequence length="222" mass="25043">MGFFVFFCAVAFILWGVFLITGYLTYIVRHSNRSTRKLNKVRLCCVMGSGGHTTEMINLLKEMNDAYSPRIYVIAETDQMSQQKVIEHEQDLGAGEFDIVRIPRSREVGQDYFSSVFTTINAFYYAGFAVWKANPDLLLLNGPGTCIPVALAAAILDMLRLRDTKIIYEESICRVEKLSMSASILYYSGLADNVIVQWPQLKHLYPRTTYIGDMASESATST</sequence>
<keyword evidence="6 8" id="KW-1133">Transmembrane helix</keyword>
<dbReference type="AlphaFoldDB" id="A0A2A2L9X8"/>
<protein>
    <recommendedName>
        <fullName evidence="3">UDP-N-acetylglucosamine transferase subunit ALG14</fullName>
    </recommendedName>
</protein>
<dbReference type="GO" id="GO:0043541">
    <property type="term" value="C:UDP-N-acetylglucosamine transferase complex"/>
    <property type="evidence" value="ECO:0007669"/>
    <property type="project" value="TreeGrafter"/>
</dbReference>
<dbReference type="GO" id="GO:0004577">
    <property type="term" value="F:N-acetylglucosaminyldiphosphodolichol N-acetylglucosaminyltransferase activity"/>
    <property type="evidence" value="ECO:0007669"/>
    <property type="project" value="TreeGrafter"/>
</dbReference>
<comment type="similarity">
    <text evidence="2">Belongs to the ALG14 family.</text>
</comment>
<dbReference type="PANTHER" id="PTHR12154">
    <property type="entry name" value="GLYCOSYL TRANSFERASE-RELATED"/>
    <property type="match status" value="1"/>
</dbReference>
<dbReference type="GO" id="GO:0006488">
    <property type="term" value="P:dolichol-linked oligosaccharide biosynthetic process"/>
    <property type="evidence" value="ECO:0007669"/>
    <property type="project" value="InterPro"/>
</dbReference>
<dbReference type="Proteomes" id="UP000218231">
    <property type="component" value="Unassembled WGS sequence"/>
</dbReference>
<evidence type="ECO:0000256" key="6">
    <source>
        <dbReference type="ARBA" id="ARBA00022989"/>
    </source>
</evidence>
<dbReference type="EMBL" id="LIAE01007014">
    <property type="protein sequence ID" value="PAV82928.1"/>
    <property type="molecule type" value="Genomic_DNA"/>
</dbReference>
<dbReference type="PANTHER" id="PTHR12154:SF4">
    <property type="entry name" value="UDP-N-ACETYLGLUCOSAMINE TRANSFERASE SUBUNIT ALG14 HOMOLOG"/>
    <property type="match status" value="1"/>
</dbReference>
<evidence type="ECO:0000256" key="2">
    <source>
        <dbReference type="ARBA" id="ARBA00009731"/>
    </source>
</evidence>
<comment type="caution">
    <text evidence="9">The sequence shown here is derived from an EMBL/GenBank/DDBJ whole genome shotgun (WGS) entry which is preliminary data.</text>
</comment>
<feature type="transmembrane region" description="Helical" evidence="8">
    <location>
        <begin position="112"/>
        <end position="131"/>
    </location>
</feature>
<dbReference type="Pfam" id="PF08660">
    <property type="entry name" value="Alg14"/>
    <property type="match status" value="1"/>
</dbReference>
<keyword evidence="5" id="KW-0256">Endoplasmic reticulum</keyword>
<dbReference type="STRING" id="2018661.A0A2A2L9X8"/>
<keyword evidence="7 8" id="KW-0472">Membrane</keyword>
<keyword evidence="10" id="KW-1185">Reference proteome</keyword>